<feature type="region of interest" description="Disordered" evidence="1">
    <location>
        <begin position="30"/>
        <end position="80"/>
    </location>
</feature>
<keyword evidence="2" id="KW-0812">Transmembrane</keyword>
<keyword evidence="2" id="KW-0472">Membrane</keyword>
<name>A0A2G5B8U6_COERN</name>
<evidence type="ECO:0000313" key="3">
    <source>
        <dbReference type="EMBL" id="PIA15435.1"/>
    </source>
</evidence>
<feature type="transmembrane region" description="Helical" evidence="2">
    <location>
        <begin position="91"/>
        <end position="109"/>
    </location>
</feature>
<keyword evidence="2" id="KW-1133">Transmembrane helix</keyword>
<evidence type="ECO:0000313" key="4">
    <source>
        <dbReference type="Proteomes" id="UP000242474"/>
    </source>
</evidence>
<evidence type="ECO:0000256" key="1">
    <source>
        <dbReference type="SAM" id="MobiDB-lite"/>
    </source>
</evidence>
<keyword evidence="4" id="KW-1185">Reference proteome</keyword>
<organism evidence="3 4">
    <name type="scientific">Coemansia reversa (strain ATCC 12441 / NRRL 1564)</name>
    <dbReference type="NCBI Taxonomy" id="763665"/>
    <lineage>
        <taxon>Eukaryota</taxon>
        <taxon>Fungi</taxon>
        <taxon>Fungi incertae sedis</taxon>
        <taxon>Zoopagomycota</taxon>
        <taxon>Kickxellomycotina</taxon>
        <taxon>Kickxellomycetes</taxon>
        <taxon>Kickxellales</taxon>
        <taxon>Kickxellaceae</taxon>
        <taxon>Coemansia</taxon>
    </lineage>
</organism>
<proteinExistence type="predicted"/>
<dbReference type="AlphaFoldDB" id="A0A2G5B8U6"/>
<accession>A0A2G5B8U6</accession>
<evidence type="ECO:0000256" key="2">
    <source>
        <dbReference type="SAM" id="Phobius"/>
    </source>
</evidence>
<gene>
    <name evidence="3" type="ORF">COEREDRAFT_9371</name>
</gene>
<sequence>MQVQVFCASLSGNGFNSEMIDRMTRAAKIVANDQGPPTHAPANNPPAPQAPKPTSTADDDSWNRGKKGANGKDNSGFSVINDDAAASTHTANHAMLVAILVAVALVAVFG</sequence>
<dbReference type="EMBL" id="KZ303507">
    <property type="protein sequence ID" value="PIA15435.1"/>
    <property type="molecule type" value="Genomic_DNA"/>
</dbReference>
<dbReference type="OrthoDB" id="2228at2759"/>
<reference evidence="3 4" key="1">
    <citation type="journal article" date="2015" name="Genome Biol. Evol.">
        <title>Phylogenomic analyses indicate that early fungi evolved digesting cell walls of algal ancestors of land plants.</title>
        <authorList>
            <person name="Chang Y."/>
            <person name="Wang S."/>
            <person name="Sekimoto S."/>
            <person name="Aerts A.L."/>
            <person name="Choi C."/>
            <person name="Clum A."/>
            <person name="LaButti K.M."/>
            <person name="Lindquist E.A."/>
            <person name="Yee Ngan C."/>
            <person name="Ohm R.A."/>
            <person name="Salamov A.A."/>
            <person name="Grigoriev I.V."/>
            <person name="Spatafora J.W."/>
            <person name="Berbee M.L."/>
        </authorList>
    </citation>
    <scope>NUCLEOTIDE SEQUENCE [LARGE SCALE GENOMIC DNA]</scope>
    <source>
        <strain evidence="3 4">NRRL 1564</strain>
    </source>
</reference>
<protein>
    <submittedName>
        <fullName evidence="3">Uncharacterized protein</fullName>
    </submittedName>
</protein>
<dbReference type="Proteomes" id="UP000242474">
    <property type="component" value="Unassembled WGS sequence"/>
</dbReference>